<protein>
    <submittedName>
        <fullName evidence="1">Uncharacterized protein</fullName>
    </submittedName>
</protein>
<evidence type="ECO:0000313" key="2">
    <source>
        <dbReference type="Proteomes" id="UP000235564"/>
    </source>
</evidence>
<evidence type="ECO:0000313" key="1">
    <source>
        <dbReference type="EMBL" id="PMC23023.1"/>
    </source>
</evidence>
<name>A0A2N6QNC3_9BACT</name>
<sequence>MLIMKGNKIMKILKIENNQAKFSLDGINFTLIDKITKESILSLINIVLDKDDIVMDEYNEALLANKAHQIIYRSIYGKLYELYGHKDTFRDDCSEMYKEALSKYETD</sequence>
<gene>
    <name evidence="1" type="ORF">CJ231_11215</name>
</gene>
<dbReference type="Proteomes" id="UP000235564">
    <property type="component" value="Unassembled WGS sequence"/>
</dbReference>
<comment type="caution">
    <text evidence="1">The sequence shown here is derived from an EMBL/GenBank/DDBJ whole genome shotgun (WGS) entry which is preliminary data.</text>
</comment>
<proteinExistence type="predicted"/>
<organism evidence="1 2">
    <name type="scientific">Hoylesella buccalis</name>
    <dbReference type="NCBI Taxonomy" id="28127"/>
    <lineage>
        <taxon>Bacteria</taxon>
        <taxon>Pseudomonadati</taxon>
        <taxon>Bacteroidota</taxon>
        <taxon>Bacteroidia</taxon>
        <taxon>Bacteroidales</taxon>
        <taxon>Prevotellaceae</taxon>
        <taxon>Hoylesella</taxon>
    </lineage>
</organism>
<dbReference type="EMBL" id="PNGJ01000011">
    <property type="protein sequence ID" value="PMC23023.1"/>
    <property type="molecule type" value="Genomic_DNA"/>
</dbReference>
<accession>A0A2N6QNC3</accession>
<reference evidence="1 2" key="1">
    <citation type="submission" date="2017-09" db="EMBL/GenBank/DDBJ databases">
        <title>Bacterial strain isolated from the female urinary microbiota.</title>
        <authorList>
            <person name="Thomas-White K."/>
            <person name="Kumar N."/>
            <person name="Forster S."/>
            <person name="Putonti C."/>
            <person name="Lawley T."/>
            <person name="Wolfe A.J."/>
        </authorList>
    </citation>
    <scope>NUCLEOTIDE SEQUENCE [LARGE SCALE GENOMIC DNA]</scope>
    <source>
        <strain evidence="1 2">UMB0536</strain>
    </source>
</reference>
<dbReference type="AlphaFoldDB" id="A0A2N6QNC3"/>